<evidence type="ECO:0000313" key="3">
    <source>
        <dbReference type="Proteomes" id="UP000274786"/>
    </source>
</evidence>
<name>A0A498CK02_9GAMM</name>
<proteinExistence type="predicted"/>
<organism evidence="2 3">
    <name type="scientific">Stenotrophomonas rhizophila</name>
    <dbReference type="NCBI Taxonomy" id="216778"/>
    <lineage>
        <taxon>Bacteria</taxon>
        <taxon>Pseudomonadati</taxon>
        <taxon>Pseudomonadota</taxon>
        <taxon>Gammaproteobacteria</taxon>
        <taxon>Lysobacterales</taxon>
        <taxon>Lysobacteraceae</taxon>
        <taxon>Stenotrophomonas</taxon>
    </lineage>
</organism>
<dbReference type="PROSITE" id="PS51833">
    <property type="entry name" value="HDOD"/>
    <property type="match status" value="1"/>
</dbReference>
<reference evidence="2 3" key="1">
    <citation type="submission" date="2018-10" db="EMBL/GenBank/DDBJ databases">
        <title>Comparative analysis of microorganisms from saline springs in Andes Mountain Range, Colombia.</title>
        <authorList>
            <person name="Rubin E."/>
        </authorList>
    </citation>
    <scope>NUCLEOTIDE SEQUENCE [LARGE SCALE GENOMIC DNA]</scope>
    <source>
        <strain evidence="2 3">USBA GBX 843</strain>
    </source>
</reference>
<protein>
    <submittedName>
        <fullName evidence="2">HDOD domain-containing protein</fullName>
    </submittedName>
</protein>
<dbReference type="Proteomes" id="UP000274786">
    <property type="component" value="Unassembled WGS sequence"/>
</dbReference>
<dbReference type="PANTHER" id="PTHR33525:SF6">
    <property type="entry name" value="HDOD DOMAIN-CONTAINING PROTEIN"/>
    <property type="match status" value="1"/>
</dbReference>
<dbReference type="AlphaFoldDB" id="A0A498CK02"/>
<sequence length="369" mass="38671">MNGAMVVGAAVLALLGMAAVLGHRRAVVARAMARGAATHGRAAALPVAPVAPGTDPVGVLQAGLHTLALVPRSGDAADAAAPRTVELRDAVTASLLARDWSAKHLPRRPQLLPQLIQTVNDSDASARAMAGIISQDPVLTGNLLRIANSPVYRVQARPVETLQRAVTLVGTDGIRQIISAVLVQPVMQLQCDAFPQFSAVIWEHALLASRAAADHARTVTHEDGFAAQWLGLTQGLGAALVMRHLLDACTQQALAAPPRALAADLLDGWTLPVASRIAAAWELPKAVHDALIRQSGSGLAASLRFARAAAAASLLCRHGQIGQVQALALLEQLDDTPPHALQWIWRRVHGRAVETLEGEEAELDVAQAG</sequence>
<dbReference type="Pfam" id="PF08668">
    <property type="entry name" value="HDOD"/>
    <property type="match status" value="1"/>
</dbReference>
<dbReference type="InterPro" id="IPR052340">
    <property type="entry name" value="RNase_Y/CdgJ"/>
</dbReference>
<gene>
    <name evidence="2" type="ORF">BCL79_1242</name>
</gene>
<comment type="caution">
    <text evidence="2">The sequence shown here is derived from an EMBL/GenBank/DDBJ whole genome shotgun (WGS) entry which is preliminary data.</text>
</comment>
<evidence type="ECO:0000313" key="2">
    <source>
        <dbReference type="EMBL" id="RLK56840.1"/>
    </source>
</evidence>
<feature type="domain" description="HDOD" evidence="1">
    <location>
        <begin position="105"/>
        <end position="297"/>
    </location>
</feature>
<accession>A0A498CK02</accession>
<dbReference type="InterPro" id="IPR013976">
    <property type="entry name" value="HDOD"/>
</dbReference>
<evidence type="ECO:0000259" key="1">
    <source>
        <dbReference type="PROSITE" id="PS51833"/>
    </source>
</evidence>
<dbReference type="Gene3D" id="1.10.3210.10">
    <property type="entry name" value="Hypothetical protein af1432"/>
    <property type="match status" value="1"/>
</dbReference>
<dbReference type="PANTHER" id="PTHR33525">
    <property type="match status" value="1"/>
</dbReference>
<dbReference type="EMBL" id="RCDC01000004">
    <property type="protein sequence ID" value="RLK56840.1"/>
    <property type="molecule type" value="Genomic_DNA"/>
</dbReference>
<dbReference type="SUPFAM" id="SSF109604">
    <property type="entry name" value="HD-domain/PDEase-like"/>
    <property type="match status" value="1"/>
</dbReference>